<feature type="region of interest" description="Disordered" evidence="1">
    <location>
        <begin position="1"/>
        <end position="60"/>
    </location>
</feature>
<protein>
    <submittedName>
        <fullName evidence="2">Uncharacterized protein</fullName>
    </submittedName>
</protein>
<organism evidence="2 3">
    <name type="scientific">Entamoeba histolytica HM-3:IMSS</name>
    <dbReference type="NCBI Taxonomy" id="885315"/>
    <lineage>
        <taxon>Eukaryota</taxon>
        <taxon>Amoebozoa</taxon>
        <taxon>Evosea</taxon>
        <taxon>Archamoebae</taxon>
        <taxon>Mastigamoebida</taxon>
        <taxon>Entamoebidae</taxon>
        <taxon>Entamoeba</taxon>
    </lineage>
</organism>
<evidence type="ECO:0000313" key="2">
    <source>
        <dbReference type="EMBL" id="EMS13242.1"/>
    </source>
</evidence>
<dbReference type="EMBL" id="KB638256">
    <property type="protein sequence ID" value="EMS13242.1"/>
    <property type="molecule type" value="Genomic_DNA"/>
</dbReference>
<dbReference type="VEuPathDB" id="AmoebaDB:KM1_105520"/>
<dbReference type="Proteomes" id="UP000030780">
    <property type="component" value="Unassembled WGS sequence"/>
</dbReference>
<evidence type="ECO:0000256" key="1">
    <source>
        <dbReference type="SAM" id="MobiDB-lite"/>
    </source>
</evidence>
<name>M7VZ44_ENTHI</name>
<evidence type="ECO:0000313" key="3">
    <source>
        <dbReference type="Proteomes" id="UP000030780"/>
    </source>
</evidence>
<accession>M7VZ44</accession>
<proteinExistence type="predicted"/>
<gene>
    <name evidence="2" type="ORF">KM1_105520</name>
</gene>
<dbReference type="AlphaFoldDB" id="M7VZ44"/>
<feature type="compositionally biased region" description="Polar residues" evidence="1">
    <location>
        <begin position="1"/>
        <end position="17"/>
    </location>
</feature>
<feature type="compositionally biased region" description="Polar residues" evidence="1">
    <location>
        <begin position="45"/>
        <end position="60"/>
    </location>
</feature>
<reference evidence="2 3" key="1">
    <citation type="submission" date="2013-01" db="EMBL/GenBank/DDBJ databases">
        <authorList>
            <person name="Inman J."/>
            <person name="Zafar N."/>
            <person name="Lorenzi H."/>
            <person name="Caler E."/>
        </authorList>
    </citation>
    <scope>NUCLEOTIDE SEQUENCE [LARGE SCALE GENOMIC DNA]</scope>
    <source>
        <strain evidence="2 3">HM-3:IMSS</strain>
    </source>
</reference>
<sequence>MNTNSLDKQSQIISNTSKKGHHTRHETPLPGKDNKQNEPDIFGSIIQQTNTSYIKSNTNK</sequence>